<reference evidence="1" key="2">
    <citation type="journal article" date="2015" name="Data Brief">
        <title>Shoot transcriptome of the giant reed, Arundo donax.</title>
        <authorList>
            <person name="Barrero R.A."/>
            <person name="Guerrero F.D."/>
            <person name="Moolhuijzen P."/>
            <person name="Goolsby J.A."/>
            <person name="Tidwell J."/>
            <person name="Bellgard S.E."/>
            <person name="Bellgard M.I."/>
        </authorList>
    </citation>
    <scope>NUCLEOTIDE SEQUENCE</scope>
    <source>
        <tissue evidence="1">Shoot tissue taken approximately 20 cm above the soil surface</tissue>
    </source>
</reference>
<protein>
    <submittedName>
        <fullName evidence="1">Uncharacterized protein</fullName>
    </submittedName>
</protein>
<dbReference type="AlphaFoldDB" id="A0A0A8YMK2"/>
<name>A0A0A8YMK2_ARUDO</name>
<dbReference type="EMBL" id="GBRH01270041">
    <property type="protein sequence ID" value="JAD27854.1"/>
    <property type="molecule type" value="Transcribed_RNA"/>
</dbReference>
<reference evidence="1" key="1">
    <citation type="submission" date="2014-09" db="EMBL/GenBank/DDBJ databases">
        <authorList>
            <person name="Magalhaes I.L.F."/>
            <person name="Oliveira U."/>
            <person name="Santos F.R."/>
            <person name="Vidigal T.H.D.A."/>
            <person name="Brescovit A.D."/>
            <person name="Santos A.J."/>
        </authorList>
    </citation>
    <scope>NUCLEOTIDE SEQUENCE</scope>
    <source>
        <tissue evidence="1">Shoot tissue taken approximately 20 cm above the soil surface</tissue>
    </source>
</reference>
<organism evidence="1">
    <name type="scientific">Arundo donax</name>
    <name type="common">Giant reed</name>
    <name type="synonym">Donax arundinaceus</name>
    <dbReference type="NCBI Taxonomy" id="35708"/>
    <lineage>
        <taxon>Eukaryota</taxon>
        <taxon>Viridiplantae</taxon>
        <taxon>Streptophyta</taxon>
        <taxon>Embryophyta</taxon>
        <taxon>Tracheophyta</taxon>
        <taxon>Spermatophyta</taxon>
        <taxon>Magnoliopsida</taxon>
        <taxon>Liliopsida</taxon>
        <taxon>Poales</taxon>
        <taxon>Poaceae</taxon>
        <taxon>PACMAD clade</taxon>
        <taxon>Arundinoideae</taxon>
        <taxon>Arundineae</taxon>
        <taxon>Arundo</taxon>
    </lineage>
</organism>
<proteinExistence type="predicted"/>
<accession>A0A0A8YMK2</accession>
<sequence>MATSCHPDFLSKVTFLQWSKRTRIF</sequence>
<evidence type="ECO:0000313" key="1">
    <source>
        <dbReference type="EMBL" id="JAD27854.1"/>
    </source>
</evidence>